<dbReference type="NCBIfam" id="NF033103">
    <property type="entry name" value="bla_class_A"/>
    <property type="match status" value="1"/>
</dbReference>
<dbReference type="GO" id="GO:0008800">
    <property type="term" value="F:beta-lactamase activity"/>
    <property type="evidence" value="ECO:0007669"/>
    <property type="project" value="UniProtKB-UniRule"/>
</dbReference>
<dbReference type="PRINTS" id="PR00118">
    <property type="entry name" value="BLACTAMASEA"/>
</dbReference>
<dbReference type="PROSITE" id="PS51257">
    <property type="entry name" value="PROKAR_LIPOPROTEIN"/>
    <property type="match status" value="1"/>
</dbReference>
<dbReference type="InterPro" id="IPR045155">
    <property type="entry name" value="Beta-lactam_cat"/>
</dbReference>
<evidence type="ECO:0000313" key="8">
    <source>
        <dbReference type="EMBL" id="GAE02822.1"/>
    </source>
</evidence>
<evidence type="ECO:0000256" key="2">
    <source>
        <dbReference type="ARBA" id="ARBA00012865"/>
    </source>
</evidence>
<proteinExistence type="inferred from homology"/>
<name>A0A0S6U3G4_CLOBO</name>
<feature type="domain" description="Beta-lactamase class A catalytic" evidence="7">
    <location>
        <begin position="63"/>
        <end position="277"/>
    </location>
</feature>
<dbReference type="Pfam" id="PF13354">
    <property type="entry name" value="Beta-lactamase2"/>
    <property type="match status" value="1"/>
</dbReference>
<keyword evidence="4 5" id="KW-0046">Antibiotic resistance</keyword>
<gene>
    <name evidence="8" type="ORF">CBO05C_2512</name>
</gene>
<protein>
    <recommendedName>
        <fullName evidence="2 5">Beta-lactamase</fullName>
        <ecNumber evidence="2 5">3.5.2.6</ecNumber>
    </recommendedName>
</protein>
<keyword evidence="3 5" id="KW-0378">Hydrolase</keyword>
<reference evidence="8" key="1">
    <citation type="submission" date="2013-10" db="EMBL/GenBank/DDBJ databases">
        <title>Draft genome sequence of Clostridium botulinum type B strain Osaka05.</title>
        <authorList>
            <person name="Sakaguchi Y."/>
            <person name="Hosomi K."/>
            <person name="Uchiyama J."/>
            <person name="Ogura Y."/>
            <person name="Sakaguchi M."/>
            <person name="Kohda T."/>
            <person name="Mukamoto M."/>
            <person name="Misawa N."/>
            <person name="Matsuzaki S."/>
            <person name="Hayashi T."/>
            <person name="Kozaki S."/>
        </authorList>
    </citation>
    <scope>NUCLEOTIDE SEQUENCE</scope>
    <source>
        <strain evidence="8">Osaka05</strain>
    </source>
</reference>
<organism evidence="8">
    <name type="scientific">Clostridium botulinum B str. Osaka05</name>
    <dbReference type="NCBI Taxonomy" id="1407017"/>
    <lineage>
        <taxon>Bacteria</taxon>
        <taxon>Bacillati</taxon>
        <taxon>Bacillota</taxon>
        <taxon>Clostridia</taxon>
        <taxon>Eubacteriales</taxon>
        <taxon>Clostridiaceae</taxon>
        <taxon>Clostridium</taxon>
    </lineage>
</organism>
<accession>A0A0S6U3G4</accession>
<dbReference type="GO" id="GO:0046677">
    <property type="term" value="P:response to antibiotic"/>
    <property type="evidence" value="ECO:0007669"/>
    <property type="project" value="UniProtKB-UniRule"/>
</dbReference>
<feature type="signal peptide" evidence="6">
    <location>
        <begin position="1"/>
        <end position="31"/>
    </location>
</feature>
<dbReference type="PROSITE" id="PS00146">
    <property type="entry name" value="BETA_LACTAMASE_A"/>
    <property type="match status" value="1"/>
</dbReference>
<keyword evidence="6" id="KW-0732">Signal</keyword>
<dbReference type="PANTHER" id="PTHR35333">
    <property type="entry name" value="BETA-LACTAMASE"/>
    <property type="match status" value="1"/>
</dbReference>
<dbReference type="AlphaFoldDB" id="A0A0S6U3G4"/>
<dbReference type="InterPro" id="IPR012338">
    <property type="entry name" value="Beta-lactam/transpept-like"/>
</dbReference>
<evidence type="ECO:0000259" key="7">
    <source>
        <dbReference type="Pfam" id="PF13354"/>
    </source>
</evidence>
<evidence type="ECO:0000256" key="1">
    <source>
        <dbReference type="ARBA" id="ARBA00009009"/>
    </source>
</evidence>
<dbReference type="EC" id="3.5.2.6" evidence="2 5"/>
<dbReference type="GO" id="GO:0030655">
    <property type="term" value="P:beta-lactam antibiotic catabolic process"/>
    <property type="evidence" value="ECO:0007669"/>
    <property type="project" value="InterPro"/>
</dbReference>
<evidence type="ECO:0000256" key="5">
    <source>
        <dbReference type="RuleBase" id="RU361140"/>
    </source>
</evidence>
<dbReference type="HOGENOM" id="CLU_031960_6_2_9"/>
<dbReference type="Proteomes" id="UP000054164">
    <property type="component" value="Unassembled WGS sequence"/>
</dbReference>
<dbReference type="SUPFAM" id="SSF56601">
    <property type="entry name" value="beta-lactamase/transpeptidase-like"/>
    <property type="match status" value="1"/>
</dbReference>
<evidence type="ECO:0000256" key="4">
    <source>
        <dbReference type="ARBA" id="ARBA00023251"/>
    </source>
</evidence>
<comment type="catalytic activity">
    <reaction evidence="5">
        <text>a beta-lactam + H2O = a substituted beta-amino acid</text>
        <dbReference type="Rhea" id="RHEA:20401"/>
        <dbReference type="ChEBI" id="CHEBI:15377"/>
        <dbReference type="ChEBI" id="CHEBI:35627"/>
        <dbReference type="ChEBI" id="CHEBI:140347"/>
        <dbReference type="EC" id="3.5.2.6"/>
    </reaction>
</comment>
<evidence type="ECO:0000256" key="3">
    <source>
        <dbReference type="ARBA" id="ARBA00022801"/>
    </source>
</evidence>
<feature type="chain" id="PRO_5039023961" description="Beta-lactamase" evidence="6">
    <location>
        <begin position="32"/>
        <end position="310"/>
    </location>
</feature>
<dbReference type="Gene3D" id="3.40.710.10">
    <property type="entry name" value="DD-peptidase/beta-lactamase superfamily"/>
    <property type="match status" value="1"/>
</dbReference>
<evidence type="ECO:0000256" key="6">
    <source>
        <dbReference type="SAM" id="SignalP"/>
    </source>
</evidence>
<dbReference type="InterPro" id="IPR023650">
    <property type="entry name" value="Beta-lactam_class-A_AS"/>
</dbReference>
<dbReference type="EMBL" id="DF384213">
    <property type="protein sequence ID" value="GAE02822.1"/>
    <property type="molecule type" value="Genomic_DNA"/>
</dbReference>
<sequence length="310" mass="34202">MKKVINAKFKVKKFKAAMLMLLVIFSLTSCRNVATQKPVNMKSDAQYNSAFSQLESDYDVKLGIYAFDTEMNKEVAYHADDRFAYCSTFKALAAGAVLKQDSLDELKKVVKYKKEDVLSYAPIAKDNVDKGMTIEEICNAAVRFSDNTAANLLFNHIGGPSGFKSALNQLGDNVTQPARIEPELNEAMPGDIRDTSTPRQLATDLQAYTTGNILTDDKKRILIDWMTGNATGNTLIRAGAPDNWVVADKSGTGPYGTRNDIAIVMPPNKKPIIIAILSTHHTKKAKYDDKLIAQVSKIVFDSFTTTENNN</sequence>
<dbReference type="RefSeq" id="WP_030035606.1">
    <property type="nucleotide sequence ID" value="NZ_DF384213.1"/>
</dbReference>
<comment type="similarity">
    <text evidence="1 5">Belongs to the class-A beta-lactamase family.</text>
</comment>
<dbReference type="InterPro" id="IPR000871">
    <property type="entry name" value="Beta-lactam_class-A"/>
</dbReference>
<dbReference type="PANTHER" id="PTHR35333:SF3">
    <property type="entry name" value="BETA-LACTAMASE-TYPE TRANSPEPTIDASE FOLD CONTAINING PROTEIN"/>
    <property type="match status" value="1"/>
</dbReference>